<organism evidence="1">
    <name type="scientific">Hexamita inflata</name>
    <dbReference type="NCBI Taxonomy" id="28002"/>
    <lineage>
        <taxon>Eukaryota</taxon>
        <taxon>Metamonada</taxon>
        <taxon>Diplomonadida</taxon>
        <taxon>Hexamitidae</taxon>
        <taxon>Hexamitinae</taxon>
        <taxon>Hexamita</taxon>
    </lineage>
</organism>
<keyword evidence="3" id="KW-1185">Reference proteome</keyword>
<dbReference type="Proteomes" id="UP001642409">
    <property type="component" value="Unassembled WGS sequence"/>
</dbReference>
<reference evidence="2 3" key="2">
    <citation type="submission" date="2024-07" db="EMBL/GenBank/DDBJ databases">
        <authorList>
            <person name="Akdeniz Z."/>
        </authorList>
    </citation>
    <scope>NUCLEOTIDE SEQUENCE [LARGE SCALE GENOMIC DNA]</scope>
</reference>
<reference evidence="1" key="1">
    <citation type="submission" date="2023-06" db="EMBL/GenBank/DDBJ databases">
        <authorList>
            <person name="Kurt Z."/>
        </authorList>
    </citation>
    <scope>NUCLEOTIDE SEQUENCE</scope>
</reference>
<comment type="caution">
    <text evidence="1">The sequence shown here is derived from an EMBL/GenBank/DDBJ whole genome shotgun (WGS) entry which is preliminary data.</text>
</comment>
<evidence type="ECO:0000313" key="2">
    <source>
        <dbReference type="EMBL" id="CAL6021490.1"/>
    </source>
</evidence>
<proteinExistence type="predicted"/>
<accession>A0AA86PU49</accession>
<protein>
    <submittedName>
        <fullName evidence="2">Hypothetical_protein</fullName>
    </submittedName>
</protein>
<dbReference type="EMBL" id="CAXDID020000089">
    <property type="protein sequence ID" value="CAL6021490.1"/>
    <property type="molecule type" value="Genomic_DNA"/>
</dbReference>
<name>A0AA86PU49_9EUKA</name>
<evidence type="ECO:0000313" key="1">
    <source>
        <dbReference type="EMBL" id="CAI9946365.1"/>
    </source>
</evidence>
<sequence>MSCHMLQLSTFLSTQQLKFRKTSGKLEKLDILQNPVYYSVQRTCVSDLAGISMFGETQLFQKYKITRTALQKRRKKNLAGKRRSLKFGSNRSSCPLMSLARSYKLHCSSGF</sequence>
<evidence type="ECO:0000313" key="3">
    <source>
        <dbReference type="Proteomes" id="UP001642409"/>
    </source>
</evidence>
<gene>
    <name evidence="2" type="ORF">HINF_LOCUS28190</name>
    <name evidence="1" type="ORF">HINF_LOCUS34010</name>
</gene>
<dbReference type="AlphaFoldDB" id="A0AA86PU49"/>
<dbReference type="EMBL" id="CATOUU010000762">
    <property type="protein sequence ID" value="CAI9946365.1"/>
    <property type="molecule type" value="Genomic_DNA"/>
</dbReference>